<dbReference type="Pfam" id="PF09898">
    <property type="entry name" value="DUF2125"/>
    <property type="match status" value="1"/>
</dbReference>
<sequence length="401" mass="44935">MKIFLSACSGVLSFIRQKSRLLLLLAVVVIPSFVLTYHVIWNQVENHLEQNLKDYTNTLKNRGWIIPKFSYTKAGWPFSAKIVITNITLTGKLSPWNETIQWSGREIAANFTLLHPSTIRFDIQGLQALSIGPKENPETPLSFPPIRFWAQKFSILVPAFSTSMLHHAKIATQLFHIALAGAGPDNVVIVPKLESEILWTPTQASKTTQTQISLTAEKVQLHSSLKWPYDRMLSDVEWQSTLTGHLPQPPFTEHWFSSWQNRGGKFTVQNAKAKWGPLNIAFSGTSGLAPLATSAHNPSTHSPSVPTLGGAFVLELENYEATLKLLQQRRAISPEIYSLLKTYTSLLTQAKTSDPKPALKLPLSFKNNRLYFGNISLTPVLKWIQSIMNYNTSPTIVRSHL</sequence>
<keyword evidence="1" id="KW-0812">Transmembrane</keyword>
<gene>
    <name evidence="2" type="ORF">JGUZn3_23990</name>
</gene>
<feature type="transmembrane region" description="Helical" evidence="1">
    <location>
        <begin position="21"/>
        <end position="41"/>
    </location>
</feature>
<evidence type="ECO:0000313" key="3">
    <source>
        <dbReference type="Proteomes" id="UP000516349"/>
    </source>
</evidence>
<dbReference type="RefSeq" id="WP_203413744.1">
    <property type="nucleotide sequence ID" value="NZ_CP060244.1"/>
</dbReference>
<reference evidence="2 3" key="1">
    <citation type="submission" date="2020-08" db="EMBL/GenBank/DDBJ databases">
        <title>Complete genome sequence of Entomobacter blattae G55GP.</title>
        <authorList>
            <person name="Poehlein A."/>
            <person name="Guzman J."/>
            <person name="Daniel R."/>
            <person name="Vilcinskas A."/>
        </authorList>
    </citation>
    <scope>NUCLEOTIDE SEQUENCE [LARGE SCALE GENOMIC DNA]</scope>
    <source>
        <strain evidence="2 3">G55GP</strain>
    </source>
</reference>
<keyword evidence="1" id="KW-1133">Transmembrane helix</keyword>
<evidence type="ECO:0008006" key="4">
    <source>
        <dbReference type="Google" id="ProtNLM"/>
    </source>
</evidence>
<evidence type="ECO:0000256" key="1">
    <source>
        <dbReference type="SAM" id="Phobius"/>
    </source>
</evidence>
<dbReference type="AlphaFoldDB" id="A0A7H1NUY9"/>
<protein>
    <recommendedName>
        <fullName evidence="4">DUF2125 domain-containing protein</fullName>
    </recommendedName>
</protein>
<name>A0A7H1NUY9_9PROT</name>
<dbReference type="InterPro" id="IPR018666">
    <property type="entry name" value="DUF2125"/>
</dbReference>
<keyword evidence="1" id="KW-0472">Membrane</keyword>
<dbReference type="EMBL" id="CP060244">
    <property type="protein sequence ID" value="QNT79599.1"/>
    <property type="molecule type" value="Genomic_DNA"/>
</dbReference>
<accession>A0A7H1NUY9</accession>
<evidence type="ECO:0000313" key="2">
    <source>
        <dbReference type="EMBL" id="QNT79599.1"/>
    </source>
</evidence>
<dbReference type="Proteomes" id="UP000516349">
    <property type="component" value="Chromosome"/>
</dbReference>
<proteinExistence type="predicted"/>
<keyword evidence="3" id="KW-1185">Reference proteome</keyword>
<dbReference type="KEGG" id="ebla:JGUZn3_23990"/>
<organism evidence="2 3">
    <name type="scientific">Entomobacter blattae</name>
    <dbReference type="NCBI Taxonomy" id="2762277"/>
    <lineage>
        <taxon>Bacteria</taxon>
        <taxon>Pseudomonadati</taxon>
        <taxon>Pseudomonadota</taxon>
        <taxon>Alphaproteobacteria</taxon>
        <taxon>Acetobacterales</taxon>
        <taxon>Acetobacteraceae</taxon>
        <taxon>Entomobacter</taxon>
    </lineage>
</organism>